<protein>
    <submittedName>
        <fullName evidence="1">Uncharacterized protein</fullName>
    </submittedName>
</protein>
<accession>A0A2I1IQI9</accession>
<dbReference type="STRING" id="33007.HMPREF3198_00099"/>
<evidence type="ECO:0000313" key="1">
    <source>
        <dbReference type="EMBL" id="PKY73394.1"/>
    </source>
</evidence>
<name>A0A2I1IQI9_9ACTO</name>
<reference evidence="1 2" key="1">
    <citation type="submission" date="2017-12" db="EMBL/GenBank/DDBJ databases">
        <title>Phylogenetic diversity of female urinary microbiome.</title>
        <authorList>
            <person name="Thomas-White K."/>
            <person name="Wolfe A.J."/>
        </authorList>
    </citation>
    <scope>NUCLEOTIDE SEQUENCE [LARGE SCALE GENOMIC DNA]</scope>
    <source>
        <strain evidence="1 2">UMB0402</strain>
    </source>
</reference>
<dbReference type="Proteomes" id="UP000235122">
    <property type="component" value="Unassembled WGS sequence"/>
</dbReference>
<evidence type="ECO:0000313" key="2">
    <source>
        <dbReference type="Proteomes" id="UP000235122"/>
    </source>
</evidence>
<sequence length="143" mass="15517">MGATITSVGEALGRKIADPDEIAQVNFWIKGAELLIKRRLGPLEGLDAEAVEYVISQAVARRALNPEGKRTERIDDYSYTLSADSAAAEITITDLEWAMLTPDDNTIGGAFSITPTSPTYVRRAGRGTGREVNHDSFNGSAFW</sequence>
<gene>
    <name evidence="1" type="ORF">CYJ19_02075</name>
</gene>
<dbReference type="AlphaFoldDB" id="A0A2I1IQI9"/>
<comment type="caution">
    <text evidence="1">The sequence shown here is derived from an EMBL/GenBank/DDBJ whole genome shotgun (WGS) entry which is preliminary data.</text>
</comment>
<organism evidence="1 2">
    <name type="scientific">Winkia neuii</name>
    <dbReference type="NCBI Taxonomy" id="33007"/>
    <lineage>
        <taxon>Bacteria</taxon>
        <taxon>Bacillati</taxon>
        <taxon>Actinomycetota</taxon>
        <taxon>Actinomycetes</taxon>
        <taxon>Actinomycetales</taxon>
        <taxon>Actinomycetaceae</taxon>
        <taxon>Winkia</taxon>
    </lineage>
</organism>
<dbReference type="EMBL" id="PKKO01000001">
    <property type="protein sequence ID" value="PKY73394.1"/>
    <property type="molecule type" value="Genomic_DNA"/>
</dbReference>
<dbReference type="RefSeq" id="WP_004808477.1">
    <property type="nucleotide sequence ID" value="NZ_CP118946.1"/>
</dbReference>
<proteinExistence type="predicted"/>
<keyword evidence="2" id="KW-1185">Reference proteome</keyword>